<sequence length="222" mass="23519">MTLAQKINILRASVMGANDGILSVAAIVIGVAGATTNNFAIFIAGIAGMIAGTVSMAMGEYVSVNAQKDAQEAAIANEQNALEKDYQQEFDYIIKQFSEQGISANLANKAASEMLADNPLKVLVRERYGFELGEYTSPYAAAVSSMISFPLGSILPLLAITLVPENFKIRATIIAVTIALIITGYSAAKLGDASIKKGILRNVISGLLTMIVTYFIGTLFAR</sequence>
<protein>
    <submittedName>
        <fullName evidence="6">VIT family protein</fullName>
    </submittedName>
</protein>
<evidence type="ECO:0000256" key="5">
    <source>
        <dbReference type="SAM" id="Phobius"/>
    </source>
</evidence>
<name>A0ABT0VFF9_9LACO</name>
<dbReference type="CDD" id="cd02432">
    <property type="entry name" value="Nodulin-21_like_1"/>
    <property type="match status" value="1"/>
</dbReference>
<proteinExistence type="predicted"/>
<gene>
    <name evidence="6" type="ORF">KAK10_00630</name>
</gene>
<dbReference type="Proteomes" id="UP001057481">
    <property type="component" value="Unassembled WGS sequence"/>
</dbReference>
<feature type="transmembrane region" description="Helical" evidence="5">
    <location>
        <begin position="169"/>
        <end position="187"/>
    </location>
</feature>
<dbReference type="Pfam" id="PF01988">
    <property type="entry name" value="VIT1"/>
    <property type="match status" value="1"/>
</dbReference>
<keyword evidence="2 5" id="KW-0812">Transmembrane</keyword>
<evidence type="ECO:0000313" key="7">
    <source>
        <dbReference type="Proteomes" id="UP001057481"/>
    </source>
</evidence>
<accession>A0ABT0VFF9</accession>
<evidence type="ECO:0000256" key="4">
    <source>
        <dbReference type="ARBA" id="ARBA00023136"/>
    </source>
</evidence>
<keyword evidence="4 5" id="KW-0472">Membrane</keyword>
<dbReference type="EMBL" id="JAGMVS010000037">
    <property type="protein sequence ID" value="MCM2436441.1"/>
    <property type="molecule type" value="Genomic_DNA"/>
</dbReference>
<feature type="transmembrane region" description="Helical" evidence="5">
    <location>
        <begin position="39"/>
        <end position="58"/>
    </location>
</feature>
<feature type="transmembrane region" description="Helical" evidence="5">
    <location>
        <begin position="199"/>
        <end position="221"/>
    </location>
</feature>
<dbReference type="RefSeq" id="WP_205143040.1">
    <property type="nucleotide sequence ID" value="NZ_JAFBDN010000002.1"/>
</dbReference>
<evidence type="ECO:0000256" key="3">
    <source>
        <dbReference type="ARBA" id="ARBA00022989"/>
    </source>
</evidence>
<organism evidence="6 7">
    <name type="scientific">Periweissella beninensis</name>
    <dbReference type="NCBI Taxonomy" id="504936"/>
    <lineage>
        <taxon>Bacteria</taxon>
        <taxon>Bacillati</taxon>
        <taxon>Bacillota</taxon>
        <taxon>Bacilli</taxon>
        <taxon>Lactobacillales</taxon>
        <taxon>Lactobacillaceae</taxon>
        <taxon>Periweissella</taxon>
    </lineage>
</organism>
<comment type="caution">
    <text evidence="6">The sequence shown here is derived from an EMBL/GenBank/DDBJ whole genome shotgun (WGS) entry which is preliminary data.</text>
</comment>
<evidence type="ECO:0000256" key="1">
    <source>
        <dbReference type="ARBA" id="ARBA00004127"/>
    </source>
</evidence>
<evidence type="ECO:0000256" key="2">
    <source>
        <dbReference type="ARBA" id="ARBA00022692"/>
    </source>
</evidence>
<comment type="subcellular location">
    <subcellularLocation>
        <location evidence="1">Endomembrane system</location>
        <topology evidence="1">Multi-pass membrane protein</topology>
    </subcellularLocation>
</comment>
<keyword evidence="3 5" id="KW-1133">Transmembrane helix</keyword>
<reference evidence="6" key="1">
    <citation type="submission" date="2021-04" db="EMBL/GenBank/DDBJ databases">
        <title>Taxonomic assessment of Weissella genus.</title>
        <authorList>
            <person name="Fanelli F."/>
            <person name="Chieffi D."/>
            <person name="Dell'Aquila A."/>
            <person name="Gyu-Sung C."/>
            <person name="Franz C.M.A.P."/>
            <person name="Fusco V."/>
        </authorList>
    </citation>
    <scope>NUCLEOTIDE SEQUENCE</scope>
    <source>
        <strain evidence="6">LMG 25373</strain>
    </source>
</reference>
<feature type="transmembrane region" description="Helical" evidence="5">
    <location>
        <begin position="12"/>
        <end position="33"/>
    </location>
</feature>
<dbReference type="InterPro" id="IPR008217">
    <property type="entry name" value="Ccc1_fam"/>
</dbReference>
<dbReference type="PANTHER" id="PTHR31851">
    <property type="entry name" value="FE(2+)/MN(2+) TRANSPORTER PCL1"/>
    <property type="match status" value="1"/>
</dbReference>
<feature type="transmembrane region" description="Helical" evidence="5">
    <location>
        <begin position="139"/>
        <end position="163"/>
    </location>
</feature>
<keyword evidence="7" id="KW-1185">Reference proteome</keyword>
<evidence type="ECO:0000313" key="6">
    <source>
        <dbReference type="EMBL" id="MCM2436441.1"/>
    </source>
</evidence>